<dbReference type="Pfam" id="PF13041">
    <property type="entry name" value="PPR_2"/>
    <property type="match status" value="1"/>
</dbReference>
<proteinExistence type="predicted"/>
<evidence type="ECO:0000256" key="2">
    <source>
        <dbReference type="PROSITE-ProRule" id="PRU00708"/>
    </source>
</evidence>
<dbReference type="FunFam" id="1.25.40.10:FF:000922">
    <property type="entry name" value="Pentatricopeptide repeat-containing protein"/>
    <property type="match status" value="1"/>
</dbReference>
<dbReference type="PANTHER" id="PTHR47937:SF2">
    <property type="entry name" value="PENTATRICOPEPTIDE (PPR) REPEAT-CONTAINING PROTEIN, PF01535'-RELATED"/>
    <property type="match status" value="1"/>
</dbReference>
<accession>A0AAV3QSR0</accession>
<dbReference type="Pfam" id="PF01535">
    <property type="entry name" value="PPR"/>
    <property type="match status" value="3"/>
</dbReference>
<organism evidence="5 6">
    <name type="scientific">Lithospermum erythrorhizon</name>
    <name type="common">Purple gromwell</name>
    <name type="synonym">Lithospermum officinale var. erythrorhizon</name>
    <dbReference type="NCBI Taxonomy" id="34254"/>
    <lineage>
        <taxon>Eukaryota</taxon>
        <taxon>Viridiplantae</taxon>
        <taxon>Streptophyta</taxon>
        <taxon>Embryophyta</taxon>
        <taxon>Tracheophyta</taxon>
        <taxon>Spermatophyta</taxon>
        <taxon>Magnoliopsida</taxon>
        <taxon>eudicotyledons</taxon>
        <taxon>Gunneridae</taxon>
        <taxon>Pentapetalae</taxon>
        <taxon>asterids</taxon>
        <taxon>lamiids</taxon>
        <taxon>Boraginales</taxon>
        <taxon>Boraginaceae</taxon>
        <taxon>Boraginoideae</taxon>
        <taxon>Lithospermeae</taxon>
        <taxon>Lithospermum</taxon>
    </lineage>
</organism>
<feature type="repeat" description="PPR" evidence="2">
    <location>
        <begin position="194"/>
        <end position="228"/>
    </location>
</feature>
<feature type="repeat" description="PPR" evidence="2">
    <location>
        <begin position="378"/>
        <end position="412"/>
    </location>
</feature>
<dbReference type="EMBL" id="BAABME010005983">
    <property type="protein sequence ID" value="GAA0167152.1"/>
    <property type="molecule type" value="Genomic_DNA"/>
</dbReference>
<dbReference type="SUPFAM" id="SSF48452">
    <property type="entry name" value="TPR-like"/>
    <property type="match status" value="1"/>
</dbReference>
<feature type="region of interest" description="Disordered" evidence="3">
    <location>
        <begin position="42"/>
        <end position="83"/>
    </location>
</feature>
<feature type="repeat" description="PPR" evidence="2">
    <location>
        <begin position="299"/>
        <end position="333"/>
    </location>
</feature>
<dbReference type="Proteomes" id="UP001454036">
    <property type="component" value="Unassembled WGS sequence"/>
</dbReference>
<dbReference type="GO" id="GO:0048316">
    <property type="term" value="P:seed development"/>
    <property type="evidence" value="ECO:0007669"/>
    <property type="project" value="UniProtKB-ARBA"/>
</dbReference>
<comment type="caution">
    <text evidence="5">The sequence shown here is derived from an EMBL/GenBank/DDBJ whole genome shotgun (WGS) entry which is preliminary data.</text>
</comment>
<evidence type="ECO:0000313" key="6">
    <source>
        <dbReference type="Proteomes" id="UP001454036"/>
    </source>
</evidence>
<feature type="repeat" description="PPR" evidence="2">
    <location>
        <begin position="158"/>
        <end position="188"/>
    </location>
</feature>
<evidence type="ECO:0000313" key="5">
    <source>
        <dbReference type="EMBL" id="GAA0167152.1"/>
    </source>
</evidence>
<evidence type="ECO:0000256" key="3">
    <source>
        <dbReference type="SAM" id="MobiDB-lite"/>
    </source>
</evidence>
<protein>
    <recommendedName>
        <fullName evidence="4">Pentatricopeptide repeat-containing protein-mitochondrial domain-containing protein</fullName>
    </recommendedName>
</protein>
<feature type="domain" description="Pentatricopeptide repeat-containing protein-mitochondrial" evidence="4">
    <location>
        <begin position="406"/>
        <end position="506"/>
    </location>
</feature>
<dbReference type="InterPro" id="IPR052308">
    <property type="entry name" value="PPR_domain-containing"/>
</dbReference>
<feature type="repeat" description="PPR" evidence="2">
    <location>
        <begin position="413"/>
        <end position="447"/>
    </location>
</feature>
<feature type="repeat" description="PPR" evidence="2">
    <location>
        <begin position="483"/>
        <end position="517"/>
    </location>
</feature>
<dbReference type="InterPro" id="IPR057027">
    <property type="entry name" value="TPR_mt"/>
</dbReference>
<feature type="compositionally biased region" description="Low complexity" evidence="3">
    <location>
        <begin position="60"/>
        <end position="71"/>
    </location>
</feature>
<dbReference type="Gene3D" id="1.25.40.10">
    <property type="entry name" value="Tetratricopeptide repeat domain"/>
    <property type="match status" value="4"/>
</dbReference>
<dbReference type="Pfam" id="PF23276">
    <property type="entry name" value="TPR_24"/>
    <property type="match status" value="1"/>
</dbReference>
<dbReference type="AlphaFoldDB" id="A0AAV3QSR0"/>
<evidence type="ECO:0000256" key="1">
    <source>
        <dbReference type="ARBA" id="ARBA00022737"/>
    </source>
</evidence>
<dbReference type="InterPro" id="IPR002885">
    <property type="entry name" value="PPR_rpt"/>
</dbReference>
<feature type="repeat" description="PPR" evidence="2">
    <location>
        <begin position="229"/>
        <end position="259"/>
    </location>
</feature>
<keyword evidence="6" id="KW-1185">Reference proteome</keyword>
<dbReference type="InterPro" id="IPR011990">
    <property type="entry name" value="TPR-like_helical_dom_sf"/>
</dbReference>
<dbReference type="PROSITE" id="PS51375">
    <property type="entry name" value="PPR"/>
    <property type="match status" value="7"/>
</dbReference>
<sequence>MPLSRLLLRHLSRPLHHHPLPPFLTTTLRSFAFSSAEEAAAERRRRKRRLRIEPPLYALRPRPTTPTSDTTPPGPRLPDSTSALVGPRLNLHNRVQSLIRANDLDSAAALARHSVFSNTRPTVFTCNAIIASMYRAKRFHDAIVLFQYFFNQCNIVPNVVSYNNLIVSHCESGEVDRALEVYRYILDNAPFSPSSVTYRHITKGLIDAGRIGEASDFLREMLVKGHGADSLVFNNLISGYLSLGNLEKALELFDELKERCAVYDGVVSATFMEYWFKEGKVKEAMQEYKGYKDRKYRMVPATSNVLLEVLLKYGRKTEAWALFEEMLDNHTPPTFQAVNSDTFSLMVNEMFKEGKIEESMEVFKKCGTAAKSKPFSMDVAGFNNMIVRFSEIDRMEEAEKYFAELQSKSLSPDVTSYKNLIEGYIRLDRCDEALDRYTKMVEAGLRVIPEYANKWFSYLVEKGKIAECVPILTKMAEREPKPDVTTYDIVLRALCNQGDFDTALNIVTQMMNYSVGFTAALKEFMLAAFEKEGRREEVDKIVNARYPFFAPQRPPVPPRVPFQQIGIEPSTLKSSRNYSM</sequence>
<dbReference type="PANTHER" id="PTHR47937">
    <property type="entry name" value="PLASTID TRANSCRIPTIONALLY ACTIVE CHROMOSOME 2-LIKE PROTEIN"/>
    <property type="match status" value="1"/>
</dbReference>
<gene>
    <name evidence="5" type="ORF">LIER_22148</name>
</gene>
<evidence type="ECO:0000259" key="4">
    <source>
        <dbReference type="Pfam" id="PF23276"/>
    </source>
</evidence>
<keyword evidence="1" id="KW-0677">Repeat</keyword>
<dbReference type="NCBIfam" id="TIGR00756">
    <property type="entry name" value="PPR"/>
    <property type="match status" value="3"/>
</dbReference>
<name>A0AAV3QSR0_LITER</name>
<reference evidence="5 6" key="1">
    <citation type="submission" date="2024-01" db="EMBL/GenBank/DDBJ databases">
        <title>The complete chloroplast genome sequence of Lithospermum erythrorhizon: insights into the phylogenetic relationship among Boraginaceae species and the maternal lineages of purple gromwells.</title>
        <authorList>
            <person name="Okada T."/>
            <person name="Watanabe K."/>
        </authorList>
    </citation>
    <scope>NUCLEOTIDE SEQUENCE [LARGE SCALE GENOMIC DNA]</scope>
</reference>